<dbReference type="Pfam" id="PF04388">
    <property type="entry name" value="Hamartin"/>
    <property type="match status" value="1"/>
</dbReference>
<evidence type="ECO:0000256" key="1">
    <source>
        <dbReference type="SAM" id="Coils"/>
    </source>
</evidence>
<evidence type="ECO:0000313" key="3">
    <source>
        <dbReference type="EMBL" id="ODQ68040.1"/>
    </source>
</evidence>
<feature type="compositionally biased region" description="Low complexity" evidence="2">
    <location>
        <begin position="831"/>
        <end position="843"/>
    </location>
</feature>
<evidence type="ECO:0000313" key="4">
    <source>
        <dbReference type="Proteomes" id="UP000095009"/>
    </source>
</evidence>
<dbReference type="InterPro" id="IPR007483">
    <property type="entry name" value="Hamartin"/>
</dbReference>
<evidence type="ECO:0008006" key="5">
    <source>
        <dbReference type="Google" id="ProtNLM"/>
    </source>
</evidence>
<feature type="compositionally biased region" description="Polar residues" evidence="2">
    <location>
        <begin position="1252"/>
        <end position="1270"/>
    </location>
</feature>
<protein>
    <recommendedName>
        <fullName evidence="5">Hamartin-domain-containing protein</fullName>
    </recommendedName>
</protein>
<reference evidence="3 4" key="1">
    <citation type="journal article" date="2016" name="Proc. Natl. Acad. Sci. U.S.A.">
        <title>Comparative genomics of biotechnologically important yeasts.</title>
        <authorList>
            <person name="Riley R."/>
            <person name="Haridas S."/>
            <person name="Wolfe K.H."/>
            <person name="Lopes M.R."/>
            <person name="Hittinger C.T."/>
            <person name="Goeker M."/>
            <person name="Salamov A.A."/>
            <person name="Wisecaver J.H."/>
            <person name="Long T.M."/>
            <person name="Calvey C.H."/>
            <person name="Aerts A.L."/>
            <person name="Barry K.W."/>
            <person name="Choi C."/>
            <person name="Clum A."/>
            <person name="Coughlan A.Y."/>
            <person name="Deshpande S."/>
            <person name="Douglass A.P."/>
            <person name="Hanson S.J."/>
            <person name="Klenk H.-P."/>
            <person name="LaButti K.M."/>
            <person name="Lapidus A."/>
            <person name="Lindquist E.A."/>
            <person name="Lipzen A.M."/>
            <person name="Meier-Kolthoff J.P."/>
            <person name="Ohm R.A."/>
            <person name="Otillar R.P."/>
            <person name="Pangilinan J.L."/>
            <person name="Peng Y."/>
            <person name="Rokas A."/>
            <person name="Rosa C.A."/>
            <person name="Scheuner C."/>
            <person name="Sibirny A.A."/>
            <person name="Slot J.C."/>
            <person name="Stielow J.B."/>
            <person name="Sun H."/>
            <person name="Kurtzman C.P."/>
            <person name="Blackwell M."/>
            <person name="Grigoriev I.V."/>
            <person name="Jeffries T.W."/>
        </authorList>
    </citation>
    <scope>NUCLEOTIDE SEQUENCE [LARGE SCALE GENOMIC DNA]</scope>
    <source>
        <strain evidence="3 4">DSM 6958</strain>
    </source>
</reference>
<dbReference type="STRING" id="857566.A0A1E3PRU0"/>
<dbReference type="PANTHER" id="PTHR15154:SF2">
    <property type="entry name" value="HAMARTIN"/>
    <property type="match status" value="1"/>
</dbReference>
<dbReference type="AlphaFoldDB" id="A0A1E3PRU0"/>
<proteinExistence type="predicted"/>
<feature type="region of interest" description="Disordered" evidence="2">
    <location>
        <begin position="831"/>
        <end position="854"/>
    </location>
</feature>
<keyword evidence="1" id="KW-0175">Coiled coil</keyword>
<dbReference type="GO" id="GO:0051726">
    <property type="term" value="P:regulation of cell cycle"/>
    <property type="evidence" value="ECO:0007669"/>
    <property type="project" value="TreeGrafter"/>
</dbReference>
<dbReference type="PANTHER" id="PTHR15154">
    <property type="entry name" value="HAMARTIN"/>
    <property type="match status" value="1"/>
</dbReference>
<feature type="compositionally biased region" description="Basic and acidic residues" evidence="2">
    <location>
        <begin position="1206"/>
        <end position="1218"/>
    </location>
</feature>
<dbReference type="GO" id="GO:0033596">
    <property type="term" value="C:TSC1-TSC2 complex"/>
    <property type="evidence" value="ECO:0007669"/>
    <property type="project" value="TreeGrafter"/>
</dbReference>
<feature type="compositionally biased region" description="Low complexity" evidence="2">
    <location>
        <begin position="1145"/>
        <end position="1162"/>
    </location>
</feature>
<evidence type="ECO:0000256" key="2">
    <source>
        <dbReference type="SAM" id="MobiDB-lite"/>
    </source>
</evidence>
<dbReference type="OrthoDB" id="6022054at2759"/>
<keyword evidence="4" id="KW-1185">Reference proteome</keyword>
<feature type="coiled-coil region" evidence="1">
    <location>
        <begin position="905"/>
        <end position="939"/>
    </location>
</feature>
<accession>A0A1E3PRU0</accession>
<gene>
    <name evidence="3" type="ORF">NADFUDRAFT_39445</name>
</gene>
<dbReference type="GO" id="GO:0032007">
    <property type="term" value="P:negative regulation of TOR signaling"/>
    <property type="evidence" value="ECO:0007669"/>
    <property type="project" value="TreeGrafter"/>
</dbReference>
<organism evidence="3 4">
    <name type="scientific">Nadsonia fulvescens var. elongata DSM 6958</name>
    <dbReference type="NCBI Taxonomy" id="857566"/>
    <lineage>
        <taxon>Eukaryota</taxon>
        <taxon>Fungi</taxon>
        <taxon>Dikarya</taxon>
        <taxon>Ascomycota</taxon>
        <taxon>Saccharomycotina</taxon>
        <taxon>Dipodascomycetes</taxon>
        <taxon>Dipodascales</taxon>
        <taxon>Dipodascales incertae sedis</taxon>
        <taxon>Nadsonia</taxon>
    </lineage>
</organism>
<feature type="compositionally biased region" description="Basic and acidic residues" evidence="2">
    <location>
        <begin position="1236"/>
        <end position="1245"/>
    </location>
</feature>
<sequence length="1278" mass="142493">MPGTLKNLSKVLETFFSQSSDSDVSKIYEAHAEFLERHKVIDPVESTRLHEELLDVYQKLVSGDKDKEVTFLKSITILAPCLVNTENLLIWFDLFFQPAINSAGYTNNVVAASREFLKAVMVRSLDEDNNINNNTGHINSNSNESGINVNSNNSGVNSNSNQFLNSSSINNFSFEVSKASSKGVLSALATLLLELFLSIKNITKEGQDATELEHQERRRFIRVNVKNLLVHFSKNHPILIFNTLNHYLVQKTYRIKSLVLLSAIISAEPRCVWKIVETPLLGNLCNCLLQDKSTAAISISITILIMIIPHVCNRLAKDNLLFDLFAIYSRLACWQEMMADERDEMLNNNDGQFSDHDDTIGHRDLNSKEGELDHTSLALLSSSLKTTMPVHGWDVLPVEKTVKGVDNSNLSALDYERLFTFLYALFPANFINFLRKPASYMKERNYFTPSMKSWDDYSINSSAKPLFEHHILNPYLLKFDLAQELTDTSRFVDMGETEKITVFCLSMHASFFHLPDPPQINLNAPFEDLPSLLESPIPKESLLYDDNTPGISRNNSLKNTAVSSSLKSNLTRHASDGARYGFGSPFTTAYYHRSSITQPSSPSIVSVAPPGLSSLQTPTGLFSQNIISPIHQDADSLLDAHQRQYWRRDGTQNTSTNESFVSSLSPVVCGSKLSVSEGITLDDNSQGHFNFAALSLASSPPFFSSFSSSSSQDRPVTVPGSVASIYNNGTNSGQDDLLSAPVTEFPTSISQVLEATQAVSAITVTSPRARPIEGSQLSASPPWAPMASSSANSSSFLSNSTATLTPLLTNQPDITATSRVLPTNVDDSFISANNDDTSDSNNNEKSGFTSNSSGSLKASLSFFEREYYLLKNELDFVVYIDHHNQVRLKMLKEELMTSVRHFDDVQHLVTTNKNLRGRILRLEEQLTKFREETMKYKNQRLQYETQLTQRNRDLKTQGDKFQLNLAEMEVEMGKLKENNKLLYNSVLEKEVKISRLELKVGSLMNEANQFEQYKAALFAGKATSNHFESRESAKLSQDEVNALYVRLEKLRIDKEVIEHEKAVLDRRYSIELTDLKNEITALKYRANNTPASVRTIVEDIRQASEERYAQISSAYKEISDRYRDLDKQFRAYALKSEVKLMTMESGQSSPTSSSDSSPGHKSLLGYQSHPGPSNLGGKVPFPLHQRSSLPLAASRNKSSSSSENGGPDRHHSYGEESHSPIAGINQYQESNTKEPPAPRKGEVRFKGRGGFQNATSNSKSKGSTPSTSAKLGTFRGFM</sequence>
<name>A0A1E3PRU0_9ASCO</name>
<dbReference type="Proteomes" id="UP000095009">
    <property type="component" value="Unassembled WGS sequence"/>
</dbReference>
<feature type="region of interest" description="Disordered" evidence="2">
    <location>
        <begin position="1143"/>
        <end position="1278"/>
    </location>
</feature>
<dbReference type="EMBL" id="KV454406">
    <property type="protein sequence ID" value="ODQ68040.1"/>
    <property type="molecule type" value="Genomic_DNA"/>
</dbReference>